<name>A0A2G9TFN1_TELCI</name>
<dbReference type="AlphaFoldDB" id="A0A2G9TFN1"/>
<feature type="compositionally biased region" description="Polar residues" evidence="1">
    <location>
        <begin position="22"/>
        <end position="48"/>
    </location>
</feature>
<sequence length="124" mass="12906">MSNPLFSLSANDDKLGSVIRHMNSSDPDTTEKNASAQNQSGDPPSSRSGDQDLLNGKTGADDEADEKSLEEGSDDEKPLSSETSDEEDDTAALARTLTLTNCVTMVVGGVIGSGIFVSPTGVQQ</sequence>
<reference evidence="2 3" key="1">
    <citation type="submission" date="2015-09" db="EMBL/GenBank/DDBJ databases">
        <title>Draft genome of the parasitic nematode Teladorsagia circumcincta isolate WARC Sus (inbred).</title>
        <authorList>
            <person name="Mitreva M."/>
        </authorList>
    </citation>
    <scope>NUCLEOTIDE SEQUENCE [LARGE SCALE GENOMIC DNA]</scope>
    <source>
        <strain evidence="2 3">S</strain>
    </source>
</reference>
<keyword evidence="3" id="KW-1185">Reference proteome</keyword>
<organism evidence="2 3">
    <name type="scientific">Teladorsagia circumcincta</name>
    <name type="common">Brown stomach worm</name>
    <name type="synonym">Ostertagia circumcincta</name>
    <dbReference type="NCBI Taxonomy" id="45464"/>
    <lineage>
        <taxon>Eukaryota</taxon>
        <taxon>Metazoa</taxon>
        <taxon>Ecdysozoa</taxon>
        <taxon>Nematoda</taxon>
        <taxon>Chromadorea</taxon>
        <taxon>Rhabditida</taxon>
        <taxon>Rhabditina</taxon>
        <taxon>Rhabditomorpha</taxon>
        <taxon>Strongyloidea</taxon>
        <taxon>Trichostrongylidae</taxon>
        <taxon>Teladorsagia</taxon>
    </lineage>
</organism>
<protein>
    <submittedName>
        <fullName evidence="2">Uncharacterized protein</fullName>
    </submittedName>
</protein>
<evidence type="ECO:0000313" key="2">
    <source>
        <dbReference type="EMBL" id="PIO56332.1"/>
    </source>
</evidence>
<dbReference type="EMBL" id="KZ378263">
    <property type="protein sequence ID" value="PIO56332.1"/>
    <property type="molecule type" value="Genomic_DNA"/>
</dbReference>
<feature type="compositionally biased region" description="Polar residues" evidence="1">
    <location>
        <begin position="1"/>
        <end position="10"/>
    </location>
</feature>
<feature type="non-terminal residue" evidence="2">
    <location>
        <position position="124"/>
    </location>
</feature>
<proteinExistence type="predicted"/>
<dbReference type="Proteomes" id="UP000230423">
    <property type="component" value="Unassembled WGS sequence"/>
</dbReference>
<feature type="compositionally biased region" description="Basic and acidic residues" evidence="1">
    <location>
        <begin position="66"/>
        <end position="79"/>
    </location>
</feature>
<evidence type="ECO:0000313" key="3">
    <source>
        <dbReference type="Proteomes" id="UP000230423"/>
    </source>
</evidence>
<evidence type="ECO:0000256" key="1">
    <source>
        <dbReference type="SAM" id="MobiDB-lite"/>
    </source>
</evidence>
<feature type="region of interest" description="Disordered" evidence="1">
    <location>
        <begin position="1"/>
        <end position="92"/>
    </location>
</feature>
<accession>A0A2G9TFN1</accession>
<gene>
    <name evidence="2" type="ORF">TELCIR_22269</name>
</gene>